<dbReference type="HAMAP" id="MF_00173">
    <property type="entry name" value="Arg_repressor"/>
    <property type="match status" value="1"/>
</dbReference>
<dbReference type="InterPro" id="IPR020899">
    <property type="entry name" value="Arg_repress_C"/>
</dbReference>
<dbReference type="UniPathway" id="UPA00068"/>
<sequence length="167" mass="17532">MGEPARAPLTRTARHSRIRQILTAGPVASQTRLADLLAADGFAVTQSTLSRDLVELGAVRVREGDQTVYRLPNEGPVPGLRPRPAEVDDHLARMCQDVLVSAAASANLVVLRTPPGAAQYLASVLDRAAWPEILGTIAGDDTVAVITRDPSGGEDIAARLLSLGGNP</sequence>
<keyword evidence="6 8" id="KW-0238">DNA-binding</keyword>
<dbReference type="InterPro" id="IPR036390">
    <property type="entry name" value="WH_DNA-bd_sf"/>
</dbReference>
<gene>
    <name evidence="8" type="primary">argR</name>
    <name evidence="12" type="ORF">Rai3103_15925</name>
</gene>
<dbReference type="InterPro" id="IPR036388">
    <property type="entry name" value="WH-like_DNA-bd_sf"/>
</dbReference>
<evidence type="ECO:0000256" key="1">
    <source>
        <dbReference type="ARBA" id="ARBA00004496"/>
    </source>
</evidence>
<comment type="similarity">
    <text evidence="2 8">Belongs to the ArgR family.</text>
</comment>
<dbReference type="InterPro" id="IPR020900">
    <property type="entry name" value="Arg_repress_DNA-bd"/>
</dbReference>
<evidence type="ECO:0000259" key="10">
    <source>
        <dbReference type="Pfam" id="PF01316"/>
    </source>
</evidence>
<dbReference type="GO" id="GO:0003677">
    <property type="term" value="F:DNA binding"/>
    <property type="evidence" value="ECO:0007669"/>
    <property type="project" value="UniProtKB-KW"/>
</dbReference>
<evidence type="ECO:0000256" key="7">
    <source>
        <dbReference type="ARBA" id="ARBA00023163"/>
    </source>
</evidence>
<dbReference type="GO" id="GO:0034618">
    <property type="term" value="F:arginine binding"/>
    <property type="evidence" value="ECO:0007669"/>
    <property type="project" value="InterPro"/>
</dbReference>
<dbReference type="GO" id="GO:0005737">
    <property type="term" value="C:cytoplasm"/>
    <property type="evidence" value="ECO:0007669"/>
    <property type="project" value="UniProtKB-SubCell"/>
</dbReference>
<dbReference type="Pfam" id="PF02863">
    <property type="entry name" value="Arg_repressor_C"/>
    <property type="match status" value="1"/>
</dbReference>
<dbReference type="KEGG" id="rain:Rai3103_15925"/>
<evidence type="ECO:0000259" key="11">
    <source>
        <dbReference type="Pfam" id="PF02863"/>
    </source>
</evidence>
<evidence type="ECO:0000313" key="13">
    <source>
        <dbReference type="Proteomes" id="UP000386847"/>
    </source>
</evidence>
<keyword evidence="5 8" id="KW-0805">Transcription regulation</keyword>
<dbReference type="Proteomes" id="UP000386847">
    <property type="component" value="Chromosome"/>
</dbReference>
<feature type="domain" description="Arginine repressor DNA-binding" evidence="10">
    <location>
        <begin position="10"/>
        <end position="76"/>
    </location>
</feature>
<organism evidence="12 13">
    <name type="scientific">Raineyella fluvialis</name>
    <dbReference type="NCBI Taxonomy" id="2662261"/>
    <lineage>
        <taxon>Bacteria</taxon>
        <taxon>Bacillati</taxon>
        <taxon>Actinomycetota</taxon>
        <taxon>Actinomycetes</taxon>
        <taxon>Propionibacteriales</taxon>
        <taxon>Propionibacteriaceae</taxon>
        <taxon>Raineyella</taxon>
    </lineage>
</organism>
<evidence type="ECO:0000256" key="8">
    <source>
        <dbReference type="HAMAP-Rule" id="MF_00173"/>
    </source>
</evidence>
<keyword evidence="8" id="KW-0028">Amino-acid biosynthesis</keyword>
<evidence type="ECO:0000256" key="9">
    <source>
        <dbReference type="NCBIfam" id="TIGR01529"/>
    </source>
</evidence>
<dbReference type="GO" id="GO:0003700">
    <property type="term" value="F:DNA-binding transcription factor activity"/>
    <property type="evidence" value="ECO:0007669"/>
    <property type="project" value="UniProtKB-UniRule"/>
</dbReference>
<dbReference type="GO" id="GO:1900079">
    <property type="term" value="P:regulation of arginine biosynthetic process"/>
    <property type="evidence" value="ECO:0007669"/>
    <property type="project" value="UniProtKB-UniRule"/>
</dbReference>
<comment type="function">
    <text evidence="8">Regulates arginine biosynthesis genes.</text>
</comment>
<dbReference type="SUPFAM" id="SSF46785">
    <property type="entry name" value="Winged helix' DNA-binding domain"/>
    <property type="match status" value="1"/>
</dbReference>
<accession>A0A5Q2FLR2</accession>
<comment type="subcellular location">
    <subcellularLocation>
        <location evidence="1 8">Cytoplasm</location>
    </subcellularLocation>
</comment>
<protein>
    <recommendedName>
        <fullName evidence="8 9">Arginine repressor</fullName>
    </recommendedName>
</protein>
<evidence type="ECO:0000256" key="4">
    <source>
        <dbReference type="ARBA" id="ARBA00022491"/>
    </source>
</evidence>
<dbReference type="Pfam" id="PF01316">
    <property type="entry name" value="Arg_repressor"/>
    <property type="match status" value="1"/>
</dbReference>
<evidence type="ECO:0000256" key="2">
    <source>
        <dbReference type="ARBA" id="ARBA00008316"/>
    </source>
</evidence>
<keyword evidence="8" id="KW-0055">Arginine biosynthesis</keyword>
<evidence type="ECO:0000313" key="12">
    <source>
        <dbReference type="EMBL" id="QGF25296.1"/>
    </source>
</evidence>
<dbReference type="NCBIfam" id="TIGR01529">
    <property type="entry name" value="argR_whole"/>
    <property type="match status" value="1"/>
</dbReference>
<dbReference type="PRINTS" id="PR01467">
    <property type="entry name" value="ARGREPRESSOR"/>
</dbReference>
<comment type="pathway">
    <text evidence="8">Amino-acid biosynthesis; L-arginine biosynthesis [regulation].</text>
</comment>
<feature type="domain" description="Arginine repressor C-terminal" evidence="11">
    <location>
        <begin position="96"/>
        <end position="160"/>
    </location>
</feature>
<reference evidence="12 13" key="1">
    <citation type="submission" date="2019-10" db="EMBL/GenBank/DDBJ databases">
        <title>Genomic analysis of Raineyella sp. CBA3103.</title>
        <authorList>
            <person name="Roh S.W."/>
        </authorList>
    </citation>
    <scope>NUCLEOTIDE SEQUENCE [LARGE SCALE GENOMIC DNA]</scope>
    <source>
        <strain evidence="12 13">CBA3103</strain>
    </source>
</reference>
<proteinExistence type="inferred from homology"/>
<dbReference type="GO" id="GO:0051259">
    <property type="term" value="P:protein complex oligomerization"/>
    <property type="evidence" value="ECO:0007669"/>
    <property type="project" value="InterPro"/>
</dbReference>
<name>A0A5Q2FLR2_9ACTN</name>
<keyword evidence="7 8" id="KW-0804">Transcription</keyword>
<dbReference type="Gene3D" id="3.30.1360.40">
    <property type="match status" value="1"/>
</dbReference>
<dbReference type="SUPFAM" id="SSF55252">
    <property type="entry name" value="C-terminal domain of arginine repressor"/>
    <property type="match status" value="1"/>
</dbReference>
<dbReference type="PANTHER" id="PTHR34471">
    <property type="entry name" value="ARGININE REPRESSOR"/>
    <property type="match status" value="1"/>
</dbReference>
<evidence type="ECO:0000256" key="6">
    <source>
        <dbReference type="ARBA" id="ARBA00023125"/>
    </source>
</evidence>
<keyword evidence="4 8" id="KW-0678">Repressor</keyword>
<dbReference type="PANTHER" id="PTHR34471:SF1">
    <property type="entry name" value="ARGININE REPRESSOR"/>
    <property type="match status" value="1"/>
</dbReference>
<evidence type="ECO:0000256" key="5">
    <source>
        <dbReference type="ARBA" id="ARBA00023015"/>
    </source>
</evidence>
<dbReference type="AlphaFoldDB" id="A0A5Q2FLR2"/>
<dbReference type="EMBL" id="CP045725">
    <property type="protein sequence ID" value="QGF25296.1"/>
    <property type="molecule type" value="Genomic_DNA"/>
</dbReference>
<dbReference type="NCBIfam" id="NF002880">
    <property type="entry name" value="PRK03341.1"/>
    <property type="match status" value="1"/>
</dbReference>
<dbReference type="InterPro" id="IPR036251">
    <property type="entry name" value="Arg_repress_C_sf"/>
</dbReference>
<keyword evidence="3 8" id="KW-0963">Cytoplasm</keyword>
<dbReference type="InterPro" id="IPR001669">
    <property type="entry name" value="Arg_repress"/>
</dbReference>
<keyword evidence="13" id="KW-1185">Reference proteome</keyword>
<dbReference type="Gene3D" id="1.10.10.10">
    <property type="entry name" value="Winged helix-like DNA-binding domain superfamily/Winged helix DNA-binding domain"/>
    <property type="match status" value="1"/>
</dbReference>
<dbReference type="GO" id="GO:0006526">
    <property type="term" value="P:L-arginine biosynthetic process"/>
    <property type="evidence" value="ECO:0007669"/>
    <property type="project" value="UniProtKB-UniPathway"/>
</dbReference>
<evidence type="ECO:0000256" key="3">
    <source>
        <dbReference type="ARBA" id="ARBA00022490"/>
    </source>
</evidence>